<dbReference type="InterPro" id="IPR000073">
    <property type="entry name" value="AB_hydrolase_1"/>
</dbReference>
<dbReference type="InterPro" id="IPR002410">
    <property type="entry name" value="Peptidase_S33"/>
</dbReference>
<dbReference type="PIRSF" id="PIRSF005539">
    <property type="entry name" value="Pept_S33_TRI_F1"/>
    <property type="match status" value="1"/>
</dbReference>
<evidence type="ECO:0000259" key="3">
    <source>
        <dbReference type="Pfam" id="PF00561"/>
    </source>
</evidence>
<dbReference type="GO" id="GO:0006508">
    <property type="term" value="P:proteolysis"/>
    <property type="evidence" value="ECO:0007669"/>
    <property type="project" value="InterPro"/>
</dbReference>
<dbReference type="GO" id="GO:0008233">
    <property type="term" value="F:peptidase activity"/>
    <property type="evidence" value="ECO:0007669"/>
    <property type="project" value="InterPro"/>
</dbReference>
<dbReference type="PRINTS" id="PR00793">
    <property type="entry name" value="PROAMNOPTASE"/>
</dbReference>
<evidence type="ECO:0000313" key="5">
    <source>
        <dbReference type="Proteomes" id="UP000256964"/>
    </source>
</evidence>
<dbReference type="AlphaFoldDB" id="A0A371DW54"/>
<dbReference type="InterPro" id="IPR005945">
    <property type="entry name" value="Pro_imino_pep"/>
</dbReference>
<comment type="similarity">
    <text evidence="1">Belongs to the peptidase S33 family.</text>
</comment>
<dbReference type="SUPFAM" id="SSF53474">
    <property type="entry name" value="alpha/beta-Hydrolases"/>
    <property type="match status" value="1"/>
</dbReference>
<evidence type="ECO:0000256" key="1">
    <source>
        <dbReference type="ARBA" id="ARBA00010088"/>
    </source>
</evidence>
<dbReference type="Gene3D" id="3.40.50.1820">
    <property type="entry name" value="alpha/beta hydrolase"/>
    <property type="match status" value="1"/>
</dbReference>
<gene>
    <name evidence="4" type="ORF">OH76DRAFT_1395852</name>
</gene>
<dbReference type="Proteomes" id="UP000256964">
    <property type="component" value="Unassembled WGS sequence"/>
</dbReference>
<name>A0A371DW54_9APHY</name>
<sequence>MATLTKAPVVEGHIPFAYQGETYETYYKVYGDLANRTQSPLVALHGGPGLSHDALLPISDLAGTSIPVIFYDQIGNARSTHLKDKPPTFWTIDLFIDELENLLKHFGVQDGFHVLGHSWGGILGCEFEVRRQPRGLQKLILADSLPAIDLWNASNAQLVQTFPKEVQEGLMGGMKDPKAFQGALREFHAHYGCLVKPLPAEFIYSLDQVFGENGDPTVASAPILKDWTIIDRLHLVRAPTFVINGRKDISQDFVVAPFFEGISKVKWVTFENSSHTPFWEERERFMQLVRDFLELKV</sequence>
<dbReference type="STRING" id="139420.A0A371DW54"/>
<evidence type="ECO:0000313" key="4">
    <source>
        <dbReference type="EMBL" id="RDX56731.1"/>
    </source>
</evidence>
<keyword evidence="2" id="KW-0378">Hydrolase</keyword>
<organism evidence="4 5">
    <name type="scientific">Lentinus brumalis</name>
    <dbReference type="NCBI Taxonomy" id="2498619"/>
    <lineage>
        <taxon>Eukaryota</taxon>
        <taxon>Fungi</taxon>
        <taxon>Dikarya</taxon>
        <taxon>Basidiomycota</taxon>
        <taxon>Agaricomycotina</taxon>
        <taxon>Agaricomycetes</taxon>
        <taxon>Polyporales</taxon>
        <taxon>Polyporaceae</taxon>
        <taxon>Lentinus</taxon>
    </lineage>
</organism>
<dbReference type="PANTHER" id="PTHR43798:SF33">
    <property type="entry name" value="HYDROLASE, PUTATIVE (AFU_ORTHOLOGUE AFUA_2G14860)-RELATED"/>
    <property type="match status" value="1"/>
</dbReference>
<dbReference type="PANTHER" id="PTHR43798">
    <property type="entry name" value="MONOACYLGLYCEROL LIPASE"/>
    <property type="match status" value="1"/>
</dbReference>
<evidence type="ECO:0000256" key="2">
    <source>
        <dbReference type="ARBA" id="ARBA00022801"/>
    </source>
</evidence>
<protein>
    <submittedName>
        <fullName evidence="4">Proline iminopeptidase</fullName>
    </submittedName>
</protein>
<dbReference type="InterPro" id="IPR029058">
    <property type="entry name" value="AB_hydrolase_fold"/>
</dbReference>
<keyword evidence="5" id="KW-1185">Reference proteome</keyword>
<dbReference type="NCBIfam" id="TIGR01250">
    <property type="entry name" value="pro_imino_pep_2"/>
    <property type="match status" value="1"/>
</dbReference>
<dbReference type="EMBL" id="KZ857380">
    <property type="protein sequence ID" value="RDX56731.1"/>
    <property type="molecule type" value="Genomic_DNA"/>
</dbReference>
<proteinExistence type="inferred from homology"/>
<accession>A0A371DW54</accession>
<dbReference type="GO" id="GO:0016020">
    <property type="term" value="C:membrane"/>
    <property type="evidence" value="ECO:0007669"/>
    <property type="project" value="TreeGrafter"/>
</dbReference>
<dbReference type="OrthoDB" id="190201at2759"/>
<dbReference type="InterPro" id="IPR050266">
    <property type="entry name" value="AB_hydrolase_sf"/>
</dbReference>
<feature type="domain" description="AB hydrolase-1" evidence="3">
    <location>
        <begin position="40"/>
        <end position="281"/>
    </location>
</feature>
<dbReference type="Pfam" id="PF00561">
    <property type="entry name" value="Abhydrolase_1"/>
    <property type="match status" value="1"/>
</dbReference>
<reference evidence="4 5" key="1">
    <citation type="journal article" date="2018" name="Biotechnol. Biofuels">
        <title>Integrative visual omics of the white-rot fungus Polyporus brumalis exposes the biotechnological potential of its oxidative enzymes for delignifying raw plant biomass.</title>
        <authorList>
            <person name="Miyauchi S."/>
            <person name="Rancon A."/>
            <person name="Drula E."/>
            <person name="Hage H."/>
            <person name="Chaduli D."/>
            <person name="Favel A."/>
            <person name="Grisel S."/>
            <person name="Henrissat B."/>
            <person name="Herpoel-Gimbert I."/>
            <person name="Ruiz-Duenas F.J."/>
            <person name="Chevret D."/>
            <person name="Hainaut M."/>
            <person name="Lin J."/>
            <person name="Wang M."/>
            <person name="Pangilinan J."/>
            <person name="Lipzen A."/>
            <person name="Lesage-Meessen L."/>
            <person name="Navarro D."/>
            <person name="Riley R."/>
            <person name="Grigoriev I.V."/>
            <person name="Zhou S."/>
            <person name="Raouche S."/>
            <person name="Rosso M.N."/>
        </authorList>
    </citation>
    <scope>NUCLEOTIDE SEQUENCE [LARGE SCALE GENOMIC DNA]</scope>
    <source>
        <strain evidence="4 5">BRFM 1820</strain>
    </source>
</reference>